<evidence type="ECO:0000313" key="7">
    <source>
        <dbReference type="Proteomes" id="UP000321583"/>
    </source>
</evidence>
<feature type="domain" description="Cupin type-2" evidence="4">
    <location>
        <begin position="306"/>
        <end position="370"/>
    </location>
</feature>
<keyword evidence="3" id="KW-0732">Signal</keyword>
<dbReference type="Pfam" id="PF13472">
    <property type="entry name" value="Lipase_GDSL_2"/>
    <property type="match status" value="1"/>
</dbReference>
<keyword evidence="2" id="KW-0378">Hydrolase</keyword>
<dbReference type="RefSeq" id="WP_013533710.1">
    <property type="nucleotide sequence ID" value="NZ_VLJS01000047.1"/>
</dbReference>
<sequence length="376" mass="41118">MSILPRIATLLLLAVPLLAGAATPPRRVFIAADSTAAGYGPERAPRNGWGQHLQGFLDPGAFEVRNHAIGGRSSRSFIAEGRLDAIARELRRGDVLLVQFGHNDAKQEDPGRYTEPREEYPRWLMRYVELARTRGATPVLITPVTRRIWSFGSLLDTHARYTDAMRELARREQVALVDLNASSRDWVRALGEEASRAYYEHVPERGIADDTHFSAAGATMVACLVVRDWKTLDPALERHVVRDTDCGAPATARQDAAAQPRPSQVVNEAALARAQPGPHGGAGSTTAYPLFADADGLSFVMRKRVLHKGAGIGLHQHHKDEIYYVLAGRGRYVLDGKVHDVGPGDAMLTRPGSTHAIEQAGEDDLVILLAYPVTRP</sequence>
<dbReference type="PANTHER" id="PTHR43695:SF1">
    <property type="entry name" value="RHAMNOGALACTURONAN ACETYLESTERASE"/>
    <property type="match status" value="1"/>
</dbReference>
<dbReference type="CDD" id="cd01821">
    <property type="entry name" value="Rhamnogalacturan_acetylesterase_like"/>
    <property type="match status" value="1"/>
</dbReference>
<reference evidence="6 7" key="1">
    <citation type="submission" date="2019-07" db="EMBL/GenBank/DDBJ databases">
        <title>Genome sequencing of lignin-degrading bacterial isolates.</title>
        <authorList>
            <person name="Gladden J."/>
        </authorList>
    </citation>
    <scope>NUCLEOTIDE SEQUENCE [LARGE SCALE GENOMIC DNA]</scope>
    <source>
        <strain evidence="6 7">J19</strain>
    </source>
</reference>
<dbReference type="AlphaFoldDB" id="A0A562DZX6"/>
<gene>
    <name evidence="6" type="ORF">L613_000200000630</name>
</gene>
<dbReference type="Gene3D" id="2.60.120.10">
    <property type="entry name" value="Jelly Rolls"/>
    <property type="match status" value="1"/>
</dbReference>
<dbReference type="InterPro" id="IPR013830">
    <property type="entry name" value="SGNH_hydro"/>
</dbReference>
<dbReference type="OrthoDB" id="191551at2"/>
<proteinExistence type="inferred from homology"/>
<evidence type="ECO:0000256" key="1">
    <source>
        <dbReference type="ARBA" id="ARBA00008668"/>
    </source>
</evidence>
<dbReference type="InterPro" id="IPR014710">
    <property type="entry name" value="RmlC-like_jellyroll"/>
</dbReference>
<feature type="signal peptide" evidence="3">
    <location>
        <begin position="1"/>
        <end position="21"/>
    </location>
</feature>
<accession>A0A562DZX6</accession>
<organism evidence="6 7">
    <name type="scientific">Pseudoxanthomonas taiwanensis J19</name>
    <dbReference type="NCBI Taxonomy" id="935569"/>
    <lineage>
        <taxon>Bacteria</taxon>
        <taxon>Pseudomonadati</taxon>
        <taxon>Pseudomonadota</taxon>
        <taxon>Gammaproteobacteria</taxon>
        <taxon>Lysobacterales</taxon>
        <taxon>Lysobacteraceae</taxon>
        <taxon>Pseudoxanthomonas</taxon>
    </lineage>
</organism>
<comment type="caution">
    <text evidence="6">The sequence shown here is derived from an EMBL/GenBank/DDBJ whole genome shotgun (WGS) entry which is preliminary data.</text>
</comment>
<dbReference type="CDD" id="cd02221">
    <property type="entry name" value="cupin_TM1287-like"/>
    <property type="match status" value="1"/>
</dbReference>
<evidence type="ECO:0000313" key="6">
    <source>
        <dbReference type="EMBL" id="TWH15107.1"/>
    </source>
</evidence>
<dbReference type="Pfam" id="PF07883">
    <property type="entry name" value="Cupin_2"/>
    <property type="match status" value="1"/>
</dbReference>
<dbReference type="EMBL" id="VLJS01000047">
    <property type="protein sequence ID" value="TWH15107.1"/>
    <property type="molecule type" value="Genomic_DNA"/>
</dbReference>
<evidence type="ECO:0000256" key="2">
    <source>
        <dbReference type="ARBA" id="ARBA00022801"/>
    </source>
</evidence>
<protein>
    <submittedName>
        <fullName evidence="6">Lysophospholipase L1-like esterase</fullName>
    </submittedName>
</protein>
<feature type="domain" description="SGNH hydrolase-type esterase" evidence="5">
    <location>
        <begin position="33"/>
        <end position="218"/>
    </location>
</feature>
<dbReference type="Gene3D" id="3.40.50.1110">
    <property type="entry name" value="SGNH hydrolase"/>
    <property type="match status" value="1"/>
</dbReference>
<keyword evidence="7" id="KW-1185">Reference proteome</keyword>
<evidence type="ECO:0000259" key="4">
    <source>
        <dbReference type="Pfam" id="PF07883"/>
    </source>
</evidence>
<dbReference type="GO" id="GO:0016788">
    <property type="term" value="F:hydrolase activity, acting on ester bonds"/>
    <property type="evidence" value="ECO:0007669"/>
    <property type="project" value="UniProtKB-ARBA"/>
</dbReference>
<dbReference type="Proteomes" id="UP000321583">
    <property type="component" value="Unassembled WGS sequence"/>
</dbReference>
<dbReference type="InterPro" id="IPR036514">
    <property type="entry name" value="SGNH_hydro_sf"/>
</dbReference>
<feature type="chain" id="PRO_5021898755" evidence="3">
    <location>
        <begin position="22"/>
        <end position="376"/>
    </location>
</feature>
<dbReference type="SMR" id="A0A562DZX6"/>
<evidence type="ECO:0000256" key="3">
    <source>
        <dbReference type="SAM" id="SignalP"/>
    </source>
</evidence>
<dbReference type="SUPFAM" id="SSF51182">
    <property type="entry name" value="RmlC-like cupins"/>
    <property type="match status" value="1"/>
</dbReference>
<dbReference type="PANTHER" id="PTHR43695">
    <property type="entry name" value="PUTATIVE (AFU_ORTHOLOGUE AFUA_2G17250)-RELATED"/>
    <property type="match status" value="1"/>
</dbReference>
<dbReference type="InterPro" id="IPR037459">
    <property type="entry name" value="RhgT-like"/>
</dbReference>
<evidence type="ECO:0000259" key="5">
    <source>
        <dbReference type="Pfam" id="PF13472"/>
    </source>
</evidence>
<name>A0A562DZX6_9GAMM</name>
<comment type="similarity">
    <text evidence="1">Belongs to the 'GDSL' lipolytic enzyme family.</text>
</comment>
<dbReference type="InterPro" id="IPR013096">
    <property type="entry name" value="Cupin_2"/>
</dbReference>
<dbReference type="InterPro" id="IPR011051">
    <property type="entry name" value="RmlC_Cupin_sf"/>
</dbReference>
<dbReference type="SUPFAM" id="SSF52266">
    <property type="entry name" value="SGNH hydrolase"/>
    <property type="match status" value="1"/>
</dbReference>